<comment type="caution">
    <text evidence="2">The sequence shown here is derived from an EMBL/GenBank/DDBJ whole genome shotgun (WGS) entry which is preliminary data.</text>
</comment>
<accession>A0ABR1HIU7</accession>
<evidence type="ECO:0000313" key="2">
    <source>
        <dbReference type="EMBL" id="KAK7421118.1"/>
    </source>
</evidence>
<evidence type="ECO:0000313" key="3">
    <source>
        <dbReference type="Proteomes" id="UP001498421"/>
    </source>
</evidence>
<keyword evidence="1" id="KW-0472">Membrane</keyword>
<organism evidence="2 3">
    <name type="scientific">Neonectria magnoliae</name>
    <dbReference type="NCBI Taxonomy" id="2732573"/>
    <lineage>
        <taxon>Eukaryota</taxon>
        <taxon>Fungi</taxon>
        <taxon>Dikarya</taxon>
        <taxon>Ascomycota</taxon>
        <taxon>Pezizomycotina</taxon>
        <taxon>Sordariomycetes</taxon>
        <taxon>Hypocreomycetidae</taxon>
        <taxon>Hypocreales</taxon>
        <taxon>Nectriaceae</taxon>
        <taxon>Neonectria</taxon>
    </lineage>
</organism>
<name>A0ABR1HIU7_9HYPO</name>
<keyword evidence="1" id="KW-1133">Transmembrane helix</keyword>
<keyword evidence="3" id="KW-1185">Reference proteome</keyword>
<proteinExistence type="predicted"/>
<feature type="transmembrane region" description="Helical" evidence="1">
    <location>
        <begin position="148"/>
        <end position="168"/>
    </location>
</feature>
<feature type="transmembrane region" description="Helical" evidence="1">
    <location>
        <begin position="180"/>
        <end position="199"/>
    </location>
</feature>
<keyword evidence="1" id="KW-0812">Transmembrane</keyword>
<evidence type="ECO:0000256" key="1">
    <source>
        <dbReference type="SAM" id="Phobius"/>
    </source>
</evidence>
<dbReference type="Proteomes" id="UP001498421">
    <property type="component" value="Unassembled WGS sequence"/>
</dbReference>
<protein>
    <submittedName>
        <fullName evidence="2">Uncharacterized protein</fullName>
    </submittedName>
</protein>
<dbReference type="EMBL" id="JAZAVK010000125">
    <property type="protein sequence ID" value="KAK7421118.1"/>
    <property type="molecule type" value="Genomic_DNA"/>
</dbReference>
<reference evidence="2 3" key="1">
    <citation type="journal article" date="2025" name="Microbiol. Resour. Announc.">
        <title>Draft genome sequences for Neonectria magnoliae and Neonectria punicea, canker pathogens of Liriodendron tulipifera and Acer saccharum in West Virginia.</title>
        <authorList>
            <person name="Petronek H.M."/>
            <person name="Kasson M.T."/>
            <person name="Metheny A.M."/>
            <person name="Stauder C.M."/>
            <person name="Lovett B."/>
            <person name="Lynch S.C."/>
            <person name="Garnas J.R."/>
            <person name="Kasson L.R."/>
            <person name="Stajich J.E."/>
        </authorList>
    </citation>
    <scope>NUCLEOTIDE SEQUENCE [LARGE SCALE GENOMIC DNA]</scope>
    <source>
        <strain evidence="2 3">NRRL 64651</strain>
    </source>
</reference>
<gene>
    <name evidence="2" type="ORF">QQZ08_010122</name>
</gene>
<sequence length="207" mass="23049">MDGMTDDSDFFLRARDALHAARGWSLPGLKSFRKVELAKFCFQFKDNDFVRVESFEGPLISSDPIDDGYYFHFHHDNPTLQAKNRDMKLHMGIVGANIRAGLLDPSLGKGATTVLNGIPKRQAPPLLRREPLQSGWCFHVEYGLSWGLVLMWTCVAVLFGLAFVSIWLSTVDKTDLQGAFGPANYVLSVYALALTMMALGNRPHGEV</sequence>